<dbReference type="InterPro" id="IPR007863">
    <property type="entry name" value="Peptidase_M16_C"/>
</dbReference>
<proteinExistence type="inferred from homology"/>
<keyword evidence="9" id="KW-1185">Reference proteome</keyword>
<keyword evidence="4" id="KW-0862">Zinc</keyword>
<dbReference type="RefSeq" id="WP_344804756.1">
    <property type="nucleotide sequence ID" value="NZ_BAABAB010000016.1"/>
</dbReference>
<evidence type="ECO:0000259" key="6">
    <source>
        <dbReference type="Pfam" id="PF00675"/>
    </source>
</evidence>
<protein>
    <submittedName>
        <fullName evidence="8">Pitrilysin family protein</fullName>
    </submittedName>
</protein>
<dbReference type="InterPro" id="IPR011249">
    <property type="entry name" value="Metalloenz_LuxS/M16"/>
</dbReference>
<dbReference type="Proteomes" id="UP001501490">
    <property type="component" value="Unassembled WGS sequence"/>
</dbReference>
<comment type="caution">
    <text evidence="8">The sequence shown here is derived from an EMBL/GenBank/DDBJ whole genome shotgun (WGS) entry which is preliminary data.</text>
</comment>
<dbReference type="EMBL" id="BAABAB010000016">
    <property type="protein sequence ID" value="GAA3621029.1"/>
    <property type="molecule type" value="Genomic_DNA"/>
</dbReference>
<evidence type="ECO:0000313" key="8">
    <source>
        <dbReference type="EMBL" id="GAA3621029.1"/>
    </source>
</evidence>
<evidence type="ECO:0000256" key="5">
    <source>
        <dbReference type="ARBA" id="ARBA00023049"/>
    </source>
</evidence>
<dbReference type="PANTHER" id="PTHR43690">
    <property type="entry name" value="NARDILYSIN"/>
    <property type="match status" value="1"/>
</dbReference>
<keyword evidence="2" id="KW-0645">Protease</keyword>
<evidence type="ECO:0000313" key="9">
    <source>
        <dbReference type="Proteomes" id="UP001501490"/>
    </source>
</evidence>
<accession>A0ABP6ZW84</accession>
<dbReference type="Gene3D" id="3.30.830.10">
    <property type="entry name" value="Metalloenzyme, LuxS/M16 peptidase-like"/>
    <property type="match status" value="2"/>
</dbReference>
<evidence type="ECO:0000256" key="4">
    <source>
        <dbReference type="ARBA" id="ARBA00022833"/>
    </source>
</evidence>
<feature type="domain" description="Peptidase M16 C-terminal" evidence="7">
    <location>
        <begin position="189"/>
        <end position="367"/>
    </location>
</feature>
<feature type="domain" description="Peptidase M16 N-terminal" evidence="6">
    <location>
        <begin position="26"/>
        <end position="155"/>
    </location>
</feature>
<organism evidence="8 9">
    <name type="scientific">Microlunatus ginsengisoli</name>
    <dbReference type="NCBI Taxonomy" id="363863"/>
    <lineage>
        <taxon>Bacteria</taxon>
        <taxon>Bacillati</taxon>
        <taxon>Actinomycetota</taxon>
        <taxon>Actinomycetes</taxon>
        <taxon>Propionibacteriales</taxon>
        <taxon>Propionibacteriaceae</taxon>
        <taxon>Microlunatus</taxon>
    </lineage>
</organism>
<evidence type="ECO:0000256" key="2">
    <source>
        <dbReference type="ARBA" id="ARBA00022670"/>
    </source>
</evidence>
<evidence type="ECO:0000256" key="3">
    <source>
        <dbReference type="ARBA" id="ARBA00022801"/>
    </source>
</evidence>
<evidence type="ECO:0000256" key="1">
    <source>
        <dbReference type="ARBA" id="ARBA00007261"/>
    </source>
</evidence>
<evidence type="ECO:0000259" key="7">
    <source>
        <dbReference type="Pfam" id="PF05193"/>
    </source>
</evidence>
<dbReference type="SUPFAM" id="SSF63411">
    <property type="entry name" value="LuxS/MPP-like metallohydrolase"/>
    <property type="match status" value="2"/>
</dbReference>
<dbReference type="InterPro" id="IPR011765">
    <property type="entry name" value="Pept_M16_N"/>
</dbReference>
<sequence>MTVLETDPGHGDYPIVERTLANGLRVIASPDHGAPSVAVNLWYDVGSRHEQVGAAGRVGRTGFAHLFEHVMFQGSAHVPSGQHIALMQAAGASVNATTWFDRTNYFETLPTGGLDLALWLEADRLGTLLDALTQENLDNQREVVKEEKRQRYDNVPYGNAMERLIELTFPPDHPYGHTTIGSMDDLNAATLADVRDFFATHYLPNNAVLTIAGDVDPETAFAKAETYFGHLPAGAVPPDPPDDPLPPLTDAPRAEIVADVPSDAVYLTWRLPRRGTAEFDALDLAFGVLGHGQTSRLHKHLVRNLQLAESASASTMGLIGGNSFGFAYARARDGVALEELEAELVGQVAALGADGPTELELRRAKAQFERSWLHELARIDSRADALGEHATLLGDPGIVNRRVDEIGAVTADDILDAARTWFGPDHRATLHYRRTGGQQTPGATTEETP</sequence>
<comment type="similarity">
    <text evidence="1">Belongs to the peptidase M16 family.</text>
</comment>
<name>A0ABP6ZW84_9ACTN</name>
<dbReference type="InterPro" id="IPR050626">
    <property type="entry name" value="Peptidase_M16"/>
</dbReference>
<reference evidence="9" key="1">
    <citation type="journal article" date="2019" name="Int. J. Syst. Evol. Microbiol.">
        <title>The Global Catalogue of Microorganisms (GCM) 10K type strain sequencing project: providing services to taxonomists for standard genome sequencing and annotation.</title>
        <authorList>
            <consortium name="The Broad Institute Genomics Platform"/>
            <consortium name="The Broad Institute Genome Sequencing Center for Infectious Disease"/>
            <person name="Wu L."/>
            <person name="Ma J."/>
        </authorList>
    </citation>
    <scope>NUCLEOTIDE SEQUENCE [LARGE SCALE GENOMIC DNA]</scope>
    <source>
        <strain evidence="9">JCM 16929</strain>
    </source>
</reference>
<keyword evidence="3" id="KW-0378">Hydrolase</keyword>
<dbReference type="Pfam" id="PF05193">
    <property type="entry name" value="Peptidase_M16_C"/>
    <property type="match status" value="1"/>
</dbReference>
<gene>
    <name evidence="8" type="ORF">GCM10022236_24100</name>
</gene>
<dbReference type="Pfam" id="PF00675">
    <property type="entry name" value="Peptidase_M16"/>
    <property type="match status" value="1"/>
</dbReference>
<dbReference type="PANTHER" id="PTHR43690:SF17">
    <property type="entry name" value="PROTEIN YHJJ"/>
    <property type="match status" value="1"/>
</dbReference>
<keyword evidence="5" id="KW-0482">Metalloprotease</keyword>